<dbReference type="Pfam" id="PF00990">
    <property type="entry name" value="GGDEF"/>
    <property type="match status" value="1"/>
</dbReference>
<feature type="domain" description="GGDEF" evidence="4">
    <location>
        <begin position="261"/>
        <end position="394"/>
    </location>
</feature>
<feature type="transmembrane region" description="Helical" evidence="3">
    <location>
        <begin position="151"/>
        <end position="170"/>
    </location>
</feature>
<evidence type="ECO:0000313" key="6">
    <source>
        <dbReference type="Proteomes" id="UP000035963"/>
    </source>
</evidence>
<comment type="caution">
    <text evidence="5">The sequence shown here is derived from an EMBL/GenBank/DDBJ whole genome shotgun (WGS) entry which is preliminary data.</text>
</comment>
<feature type="transmembrane region" description="Helical" evidence="3">
    <location>
        <begin position="67"/>
        <end position="86"/>
    </location>
</feature>
<feature type="transmembrane region" description="Helical" evidence="3">
    <location>
        <begin position="92"/>
        <end position="111"/>
    </location>
</feature>
<sequence>MILDIRTLYVVTAVACLVLGVLQLVAYCTQRFERWPAWWGLSNLLLGLGTLGVALRGMAPDFVTVQLANVVTVAAFLLLLVSVRAFAQRPPLPWWVVTGVVVSQVLLVALWSTPADFRARIAFESVVFALFDSAIAVEGVRLARRHRLKSAWLLAGCFGATALLFAIRAVMTSRSAIGGTTLFSSPTVTYQWMAATGEVFITLRGFTLLLMAAERSHQLLFDHAQRDPLTGALNRSGLHLSYGRLAAARRAARQDDDAMSGRVSLVVIDLDHFKAINDTHGHPMGDDVLRLFAATANSDLRTGDTLARYGGDEFVVLLPHTAGGEAFAIAEQIRVAFANATGSLGALAVQPTLSIGIAVGSLADDTLDTILQRADEALYRSKREGRNRVRVAAAGCHTK</sequence>
<feature type="transmembrane region" description="Helical" evidence="3">
    <location>
        <begin position="7"/>
        <end position="25"/>
    </location>
</feature>
<dbReference type="AlphaFoldDB" id="A0A0J1FM92"/>
<evidence type="ECO:0000313" key="5">
    <source>
        <dbReference type="EMBL" id="KLU20853.1"/>
    </source>
</evidence>
<dbReference type="PROSITE" id="PS50887">
    <property type="entry name" value="GGDEF"/>
    <property type="match status" value="1"/>
</dbReference>
<dbReference type="SMART" id="SM00267">
    <property type="entry name" value="GGDEF"/>
    <property type="match status" value="1"/>
</dbReference>
<dbReference type="GO" id="GO:1902201">
    <property type="term" value="P:negative regulation of bacterial-type flagellum-dependent cell motility"/>
    <property type="evidence" value="ECO:0007669"/>
    <property type="project" value="TreeGrafter"/>
</dbReference>
<protein>
    <recommendedName>
        <fullName evidence="1">diguanylate cyclase</fullName>
        <ecNumber evidence="1">2.7.7.65</ecNumber>
    </recommendedName>
</protein>
<dbReference type="Gene3D" id="3.30.70.270">
    <property type="match status" value="1"/>
</dbReference>
<name>A0A0J1FM92_9BURK</name>
<dbReference type="RefSeq" id="WP_047897608.1">
    <property type="nucleotide sequence ID" value="NZ_AEJF01000237.1"/>
</dbReference>
<keyword evidence="3" id="KW-0472">Membrane</keyword>
<evidence type="ECO:0000256" key="2">
    <source>
        <dbReference type="ARBA" id="ARBA00034247"/>
    </source>
</evidence>
<keyword evidence="3" id="KW-1133">Transmembrane helix</keyword>
<proteinExistence type="predicted"/>
<gene>
    <name evidence="5" type="ORF">EOS_39160</name>
</gene>
<dbReference type="OrthoDB" id="9813903at2"/>
<evidence type="ECO:0000256" key="3">
    <source>
        <dbReference type="SAM" id="Phobius"/>
    </source>
</evidence>
<dbReference type="PANTHER" id="PTHR45138:SF9">
    <property type="entry name" value="DIGUANYLATE CYCLASE DGCM-RELATED"/>
    <property type="match status" value="1"/>
</dbReference>
<dbReference type="InterPro" id="IPR029787">
    <property type="entry name" value="Nucleotide_cyclase"/>
</dbReference>
<dbReference type="CDD" id="cd01949">
    <property type="entry name" value="GGDEF"/>
    <property type="match status" value="1"/>
</dbReference>
<organism evidence="5 6">
    <name type="scientific">Caballeronia mineralivorans PML1(12)</name>
    <dbReference type="NCBI Taxonomy" id="908627"/>
    <lineage>
        <taxon>Bacteria</taxon>
        <taxon>Pseudomonadati</taxon>
        <taxon>Pseudomonadota</taxon>
        <taxon>Betaproteobacteria</taxon>
        <taxon>Burkholderiales</taxon>
        <taxon>Burkholderiaceae</taxon>
        <taxon>Caballeronia</taxon>
    </lineage>
</organism>
<dbReference type="GO" id="GO:0052621">
    <property type="term" value="F:diguanylate cyclase activity"/>
    <property type="evidence" value="ECO:0007669"/>
    <property type="project" value="UniProtKB-EC"/>
</dbReference>
<dbReference type="PANTHER" id="PTHR45138">
    <property type="entry name" value="REGULATORY COMPONENTS OF SENSORY TRANSDUCTION SYSTEM"/>
    <property type="match status" value="1"/>
</dbReference>
<dbReference type="InterPro" id="IPR000160">
    <property type="entry name" value="GGDEF_dom"/>
</dbReference>
<dbReference type="NCBIfam" id="TIGR00254">
    <property type="entry name" value="GGDEF"/>
    <property type="match status" value="1"/>
</dbReference>
<dbReference type="GO" id="GO:0043709">
    <property type="term" value="P:cell adhesion involved in single-species biofilm formation"/>
    <property type="evidence" value="ECO:0007669"/>
    <property type="project" value="TreeGrafter"/>
</dbReference>
<accession>A0A0J1FM92</accession>
<feature type="transmembrane region" description="Helical" evidence="3">
    <location>
        <begin position="37"/>
        <end position="55"/>
    </location>
</feature>
<dbReference type="Proteomes" id="UP000035963">
    <property type="component" value="Unassembled WGS sequence"/>
</dbReference>
<keyword evidence="6" id="KW-1185">Reference proteome</keyword>
<dbReference type="FunFam" id="3.30.70.270:FF:000001">
    <property type="entry name" value="Diguanylate cyclase domain protein"/>
    <property type="match status" value="1"/>
</dbReference>
<dbReference type="InterPro" id="IPR050469">
    <property type="entry name" value="Diguanylate_Cyclase"/>
</dbReference>
<comment type="catalytic activity">
    <reaction evidence="2">
        <text>2 GTP = 3',3'-c-di-GMP + 2 diphosphate</text>
        <dbReference type="Rhea" id="RHEA:24898"/>
        <dbReference type="ChEBI" id="CHEBI:33019"/>
        <dbReference type="ChEBI" id="CHEBI:37565"/>
        <dbReference type="ChEBI" id="CHEBI:58805"/>
        <dbReference type="EC" id="2.7.7.65"/>
    </reaction>
</comment>
<dbReference type="InterPro" id="IPR043128">
    <property type="entry name" value="Rev_trsase/Diguanyl_cyclase"/>
</dbReference>
<dbReference type="PATRIC" id="fig|908627.4.peg.8769"/>
<reference evidence="5 6" key="1">
    <citation type="journal article" date="2015" name="Genome Announc.">
        <title>Draft Genome Sequence of Burkholderia sp. Strain PML1(12), an Ectomycorrhizosphere-Inhabiting Bacterium with Effective Mineral-Weathering Ability.</title>
        <authorList>
            <person name="Uroz S."/>
            <person name="Oger P."/>
        </authorList>
    </citation>
    <scope>NUCLEOTIDE SEQUENCE [LARGE SCALE GENOMIC DNA]</scope>
    <source>
        <strain evidence="6">PML1(12)</strain>
    </source>
</reference>
<dbReference type="GO" id="GO:0005886">
    <property type="term" value="C:plasma membrane"/>
    <property type="evidence" value="ECO:0007669"/>
    <property type="project" value="TreeGrafter"/>
</dbReference>
<evidence type="ECO:0000259" key="4">
    <source>
        <dbReference type="PROSITE" id="PS50887"/>
    </source>
</evidence>
<dbReference type="EMBL" id="AEJF01000237">
    <property type="protein sequence ID" value="KLU20853.1"/>
    <property type="molecule type" value="Genomic_DNA"/>
</dbReference>
<evidence type="ECO:0000256" key="1">
    <source>
        <dbReference type="ARBA" id="ARBA00012528"/>
    </source>
</evidence>
<dbReference type="EC" id="2.7.7.65" evidence="1"/>
<dbReference type="SUPFAM" id="SSF55073">
    <property type="entry name" value="Nucleotide cyclase"/>
    <property type="match status" value="1"/>
</dbReference>
<keyword evidence="3" id="KW-0812">Transmembrane</keyword>